<sequence>MSKIGHNKFNSTRAKFVSCALLKNDVEISSSSAEFSCFQYTTQTCLTHAIEQFNQGDTLSLKVTVIESVDDISVDYCTLNSILYANWVKFNSLNTNEIELTNGAYTDIPLNSVVVSDPNYSTFVLNKCIVAVKKLGCYNVYFKCTITNTNLENINVGTQISINNKTEFVLGLNNVTQLIPNSVANFFFLTTFFGKNCVVSNVNAIIYKLEDTINYDLVGLNQYGTFHHYAFDSSLFLITFETFYTFFVLETKFLTSGNYRIFWQMEYNMSAGGKNMYIELHTDNTCIDSFYEKPESVEQFKKRNSLLFHTFNTGGIKILYLKCKTEDSIKVLQLKNYGIEMFRIA</sequence>
<evidence type="ECO:0000313" key="1">
    <source>
        <dbReference type="EMBL" id="KAJ3204637.1"/>
    </source>
</evidence>
<dbReference type="EMBL" id="JADGJW010001280">
    <property type="protein sequence ID" value="KAJ3204637.1"/>
    <property type="molecule type" value="Genomic_DNA"/>
</dbReference>
<organism evidence="1 2">
    <name type="scientific">Clydaea vesicula</name>
    <dbReference type="NCBI Taxonomy" id="447962"/>
    <lineage>
        <taxon>Eukaryota</taxon>
        <taxon>Fungi</taxon>
        <taxon>Fungi incertae sedis</taxon>
        <taxon>Chytridiomycota</taxon>
        <taxon>Chytridiomycota incertae sedis</taxon>
        <taxon>Chytridiomycetes</taxon>
        <taxon>Lobulomycetales</taxon>
        <taxon>Lobulomycetaceae</taxon>
        <taxon>Clydaea</taxon>
    </lineage>
</organism>
<name>A0AAD5XV69_9FUNG</name>
<protein>
    <submittedName>
        <fullName evidence="1">Uncharacterized protein</fullName>
    </submittedName>
</protein>
<evidence type="ECO:0000313" key="2">
    <source>
        <dbReference type="Proteomes" id="UP001211065"/>
    </source>
</evidence>
<accession>A0AAD5XV69</accession>
<comment type="caution">
    <text evidence="1">The sequence shown here is derived from an EMBL/GenBank/DDBJ whole genome shotgun (WGS) entry which is preliminary data.</text>
</comment>
<keyword evidence="2" id="KW-1185">Reference proteome</keyword>
<dbReference type="AlphaFoldDB" id="A0AAD5XV69"/>
<proteinExistence type="predicted"/>
<gene>
    <name evidence="1" type="ORF">HK099_001077</name>
</gene>
<dbReference type="Proteomes" id="UP001211065">
    <property type="component" value="Unassembled WGS sequence"/>
</dbReference>
<reference evidence="1" key="1">
    <citation type="submission" date="2020-05" db="EMBL/GenBank/DDBJ databases">
        <title>Phylogenomic resolution of chytrid fungi.</title>
        <authorList>
            <person name="Stajich J.E."/>
            <person name="Amses K."/>
            <person name="Simmons R."/>
            <person name="Seto K."/>
            <person name="Myers J."/>
            <person name="Bonds A."/>
            <person name="Quandt C.A."/>
            <person name="Barry K."/>
            <person name="Liu P."/>
            <person name="Grigoriev I."/>
            <person name="Longcore J.E."/>
            <person name="James T.Y."/>
        </authorList>
    </citation>
    <scope>NUCLEOTIDE SEQUENCE</scope>
    <source>
        <strain evidence="1">JEL0476</strain>
    </source>
</reference>